<evidence type="ECO:0000256" key="3">
    <source>
        <dbReference type="ARBA" id="ARBA00022824"/>
    </source>
</evidence>
<evidence type="ECO:0000256" key="1">
    <source>
        <dbReference type="ARBA" id="ARBA00004477"/>
    </source>
</evidence>
<dbReference type="Pfam" id="PF11779">
    <property type="entry name" value="SPT_ssu-like"/>
    <property type="match status" value="1"/>
</dbReference>
<feature type="transmembrane region" description="Helical" evidence="6">
    <location>
        <begin position="47"/>
        <end position="68"/>
    </location>
</feature>
<accession>A0A316YDV7</accession>
<dbReference type="InterPro" id="IPR024512">
    <property type="entry name" value="Ser_palmitoyltrfase_ssu-like"/>
</dbReference>
<evidence type="ECO:0000256" key="5">
    <source>
        <dbReference type="ARBA" id="ARBA00023136"/>
    </source>
</evidence>
<keyword evidence="3" id="KW-0256">Endoplasmic reticulum</keyword>
<reference evidence="7 8" key="1">
    <citation type="journal article" date="2018" name="Mol. Biol. Evol.">
        <title>Broad Genomic Sampling Reveals a Smut Pathogenic Ancestry of the Fungal Clade Ustilaginomycotina.</title>
        <authorList>
            <person name="Kijpornyongpan T."/>
            <person name="Mondo S.J."/>
            <person name="Barry K."/>
            <person name="Sandor L."/>
            <person name="Lee J."/>
            <person name="Lipzen A."/>
            <person name="Pangilinan J."/>
            <person name="LaButti K."/>
            <person name="Hainaut M."/>
            <person name="Henrissat B."/>
            <person name="Grigoriev I.V."/>
            <person name="Spatafora J.W."/>
            <person name="Aime M.C."/>
        </authorList>
    </citation>
    <scope>NUCLEOTIDE SEQUENCE [LARGE SCALE GENOMIC DNA]</scope>
    <source>
        <strain evidence="7 8">MCA 4198</strain>
    </source>
</reference>
<evidence type="ECO:0000313" key="7">
    <source>
        <dbReference type="EMBL" id="PWN87597.1"/>
    </source>
</evidence>
<sequence>MTERSASQQHRSFARRCCSPLETPLWKLVTWFNCTFGLYMLEFWEKALFWMIMIFISSLLWYSLIFHLPSNLRFIISRTTYYLFGSIDASSSSSSTSSSLAGAMSTPAIQVGGAAFAGKDWAGVSSGLGAAVKAIGSDKIEL</sequence>
<name>A0A316YDV7_9BASI</name>
<dbReference type="AlphaFoldDB" id="A0A316YDV7"/>
<keyword evidence="2 6" id="KW-0812">Transmembrane</keyword>
<dbReference type="Proteomes" id="UP000245768">
    <property type="component" value="Unassembled WGS sequence"/>
</dbReference>
<evidence type="ECO:0000313" key="8">
    <source>
        <dbReference type="Proteomes" id="UP000245768"/>
    </source>
</evidence>
<comment type="subcellular location">
    <subcellularLocation>
        <location evidence="1">Endoplasmic reticulum membrane</location>
        <topology evidence="1">Multi-pass membrane protein</topology>
    </subcellularLocation>
</comment>
<proteinExistence type="predicted"/>
<gene>
    <name evidence="7" type="ORF">FA10DRAFT_269549</name>
</gene>
<dbReference type="RefSeq" id="XP_025374795.1">
    <property type="nucleotide sequence ID" value="XM_025522799.1"/>
</dbReference>
<keyword evidence="8" id="KW-1185">Reference proteome</keyword>
<dbReference type="EMBL" id="KZ819640">
    <property type="protein sequence ID" value="PWN87597.1"/>
    <property type="molecule type" value="Genomic_DNA"/>
</dbReference>
<dbReference type="OrthoDB" id="202672at2759"/>
<keyword evidence="4 6" id="KW-1133">Transmembrane helix</keyword>
<organism evidence="7 8">
    <name type="scientific">Acaromyces ingoldii</name>
    <dbReference type="NCBI Taxonomy" id="215250"/>
    <lineage>
        <taxon>Eukaryota</taxon>
        <taxon>Fungi</taxon>
        <taxon>Dikarya</taxon>
        <taxon>Basidiomycota</taxon>
        <taxon>Ustilaginomycotina</taxon>
        <taxon>Exobasidiomycetes</taxon>
        <taxon>Exobasidiales</taxon>
        <taxon>Cryptobasidiaceae</taxon>
        <taxon>Acaromyces</taxon>
    </lineage>
</organism>
<dbReference type="InParanoid" id="A0A316YDV7"/>
<protein>
    <submittedName>
        <fullName evidence="7">Uncharacterized protein</fullName>
    </submittedName>
</protein>
<dbReference type="GeneID" id="37044715"/>
<dbReference type="GO" id="GO:0005789">
    <property type="term" value="C:endoplasmic reticulum membrane"/>
    <property type="evidence" value="ECO:0007669"/>
    <property type="project" value="UniProtKB-SubCell"/>
</dbReference>
<evidence type="ECO:0000256" key="6">
    <source>
        <dbReference type="SAM" id="Phobius"/>
    </source>
</evidence>
<evidence type="ECO:0000256" key="4">
    <source>
        <dbReference type="ARBA" id="ARBA00022989"/>
    </source>
</evidence>
<evidence type="ECO:0000256" key="2">
    <source>
        <dbReference type="ARBA" id="ARBA00022692"/>
    </source>
</evidence>
<keyword evidence="5 6" id="KW-0472">Membrane</keyword>